<gene>
    <name evidence="2" type="ORF">H3Z74_18325</name>
</gene>
<protein>
    <submittedName>
        <fullName evidence="2">DUF2271 domain-containing protein</fullName>
    </submittedName>
</protein>
<name>A0A7H0LG77_9SPHN</name>
<feature type="chain" id="PRO_5028810256" evidence="1">
    <location>
        <begin position="25"/>
        <end position="172"/>
    </location>
</feature>
<dbReference type="PIRSF" id="PIRSF014995">
    <property type="entry name" value="UCP014995"/>
    <property type="match status" value="1"/>
</dbReference>
<dbReference type="RefSeq" id="WP_187761008.1">
    <property type="nucleotide sequence ID" value="NZ_CP061038.1"/>
</dbReference>
<dbReference type="EMBL" id="CP061038">
    <property type="protein sequence ID" value="QNQ08680.1"/>
    <property type="molecule type" value="Genomic_DNA"/>
</dbReference>
<feature type="signal peptide" evidence="1">
    <location>
        <begin position="1"/>
        <end position="24"/>
    </location>
</feature>
<dbReference type="Proteomes" id="UP000516148">
    <property type="component" value="Chromosome"/>
</dbReference>
<dbReference type="AlphaFoldDB" id="A0A7H0LG77"/>
<keyword evidence="1" id="KW-0732">Signal</keyword>
<proteinExistence type="predicted"/>
<keyword evidence="3" id="KW-1185">Reference proteome</keyword>
<sequence>MQLRHHLILTGTAAGLIAAGPAAAQSVDLSITVPRLSVAEYHKPYVAVYLEATGAPARTLSIWYDVAKAKNEGRKWLNEVRGWWRASGRTGNYVSDGSSGATRAPGVQKISINAARLGGLKPGQYTLVVEAAREVGGREVVRLPFSWPLRPGQTIQAAGKTELGAVSATFKP</sequence>
<dbReference type="InterPro" id="IPR014469">
    <property type="entry name" value="DUF2271"/>
</dbReference>
<evidence type="ECO:0000256" key="1">
    <source>
        <dbReference type="SAM" id="SignalP"/>
    </source>
</evidence>
<organism evidence="2 3">
    <name type="scientific">Sphingomonas alpina</name>
    <dbReference type="NCBI Taxonomy" id="653931"/>
    <lineage>
        <taxon>Bacteria</taxon>
        <taxon>Pseudomonadati</taxon>
        <taxon>Pseudomonadota</taxon>
        <taxon>Alphaproteobacteria</taxon>
        <taxon>Sphingomonadales</taxon>
        <taxon>Sphingomonadaceae</taxon>
        <taxon>Sphingomonas</taxon>
    </lineage>
</organism>
<accession>A0A7H0LG77</accession>
<reference evidence="2 3" key="1">
    <citation type="submission" date="2020-09" db="EMBL/GenBank/DDBJ databases">
        <title>Sphingomonas sp., a new species isolated from pork steak.</title>
        <authorList>
            <person name="Heidler von Heilborn D."/>
        </authorList>
    </citation>
    <scope>NUCLEOTIDE SEQUENCE [LARGE SCALE GENOMIC DNA]</scope>
    <source>
        <strain evidence="3">S8-3T</strain>
    </source>
</reference>
<evidence type="ECO:0000313" key="3">
    <source>
        <dbReference type="Proteomes" id="UP000516148"/>
    </source>
</evidence>
<dbReference type="Pfam" id="PF10029">
    <property type="entry name" value="DUF2271"/>
    <property type="match status" value="1"/>
</dbReference>
<dbReference type="KEGG" id="spap:H3Z74_18325"/>
<evidence type="ECO:0000313" key="2">
    <source>
        <dbReference type="EMBL" id="QNQ08680.1"/>
    </source>
</evidence>